<dbReference type="eggNOG" id="KOG1041">
    <property type="taxonomic scope" value="Eukaryota"/>
</dbReference>
<protein>
    <recommendedName>
        <fullName evidence="3">Piwi domain-containing protein</fullName>
    </recommendedName>
</protein>
<name>A0A0V0XDE9_TRISP</name>
<reference evidence="1 2" key="1">
    <citation type="submission" date="2015-01" db="EMBL/GenBank/DDBJ databases">
        <title>Evolution of Trichinella species and genotypes.</title>
        <authorList>
            <person name="Korhonen P.K."/>
            <person name="Edoardo P."/>
            <person name="Giuseppe L.R."/>
            <person name="Gasser R.B."/>
        </authorList>
    </citation>
    <scope>NUCLEOTIDE SEQUENCE [LARGE SCALE GENOMIC DNA]</scope>
    <source>
        <strain evidence="1">ISS3</strain>
    </source>
</reference>
<gene>
    <name evidence="1" type="ORF">T01_924</name>
</gene>
<sequence length="44" mass="4758">LDNYLYKNNALVIGVDVVHPSAVETHLPSIASVGIIHVIVLSNY</sequence>
<feature type="non-terminal residue" evidence="1">
    <location>
        <position position="44"/>
    </location>
</feature>
<organism evidence="1 2">
    <name type="scientific">Trichinella spiralis</name>
    <name type="common">Trichina worm</name>
    <dbReference type="NCBI Taxonomy" id="6334"/>
    <lineage>
        <taxon>Eukaryota</taxon>
        <taxon>Metazoa</taxon>
        <taxon>Ecdysozoa</taxon>
        <taxon>Nematoda</taxon>
        <taxon>Enoplea</taxon>
        <taxon>Dorylaimia</taxon>
        <taxon>Trichinellida</taxon>
        <taxon>Trichinellidae</taxon>
        <taxon>Trichinella</taxon>
    </lineage>
</organism>
<dbReference type="Proteomes" id="UP000054776">
    <property type="component" value="Unassembled WGS sequence"/>
</dbReference>
<evidence type="ECO:0008006" key="3">
    <source>
        <dbReference type="Google" id="ProtNLM"/>
    </source>
</evidence>
<dbReference type="EMBL" id="JYDH01007545">
    <property type="protein sequence ID" value="KRX85960.1"/>
    <property type="molecule type" value="Genomic_DNA"/>
</dbReference>
<comment type="caution">
    <text evidence="1">The sequence shown here is derived from an EMBL/GenBank/DDBJ whole genome shotgun (WGS) entry which is preliminary data.</text>
</comment>
<accession>A0A0V0XDE9</accession>
<dbReference type="AlphaFoldDB" id="A0A0V0XDE9"/>
<proteinExistence type="predicted"/>
<dbReference type="OrthoDB" id="10391514at2759"/>
<evidence type="ECO:0000313" key="2">
    <source>
        <dbReference type="Proteomes" id="UP000054776"/>
    </source>
</evidence>
<evidence type="ECO:0000313" key="1">
    <source>
        <dbReference type="EMBL" id="KRX85960.1"/>
    </source>
</evidence>
<keyword evidence="2" id="KW-1185">Reference proteome</keyword>
<feature type="non-terminal residue" evidence="1">
    <location>
        <position position="1"/>
    </location>
</feature>
<dbReference type="InParanoid" id="A0A0V0XDE9"/>